<evidence type="ECO:0000313" key="6">
    <source>
        <dbReference type="Proteomes" id="UP001248581"/>
    </source>
</evidence>
<comment type="similarity">
    <text evidence="1">Belongs to the Gfa family.</text>
</comment>
<name>A0ABY9TE10_9GAMM</name>
<dbReference type="Gene3D" id="2.170.150.70">
    <property type="match status" value="1"/>
</dbReference>
<keyword evidence="2" id="KW-0479">Metal-binding</keyword>
<dbReference type="PROSITE" id="PS51891">
    <property type="entry name" value="CENP_V_GFA"/>
    <property type="match status" value="1"/>
</dbReference>
<dbReference type="Proteomes" id="UP001248581">
    <property type="component" value="Chromosome"/>
</dbReference>
<keyword evidence="3" id="KW-0862">Zinc</keyword>
<accession>A0ABY9TE10</accession>
<dbReference type="InterPro" id="IPR006913">
    <property type="entry name" value="CENP-V/GFA"/>
</dbReference>
<evidence type="ECO:0000313" key="5">
    <source>
        <dbReference type="EMBL" id="WNC67032.1"/>
    </source>
</evidence>
<dbReference type="PANTHER" id="PTHR28620">
    <property type="entry name" value="CENTROMERE PROTEIN V"/>
    <property type="match status" value="1"/>
</dbReference>
<sequence>MKKLQGGCHCKKVRFEVEVEEVPYITNCNCSMCAMTGFIHLIVPSNNFNLLTNEDELSCYQFNSKVAQHFFCKTCGIKSFYIPRSNPDGYSVNAKCLDTKDWQQWPVEDFDGQNWEDNAATLSHLSKS</sequence>
<evidence type="ECO:0000256" key="2">
    <source>
        <dbReference type="ARBA" id="ARBA00022723"/>
    </source>
</evidence>
<dbReference type="InterPro" id="IPR011057">
    <property type="entry name" value="Mss4-like_sf"/>
</dbReference>
<dbReference type="PANTHER" id="PTHR28620:SF1">
    <property type="entry name" value="CENP-V_GFA DOMAIN-CONTAINING PROTEIN"/>
    <property type="match status" value="1"/>
</dbReference>
<evidence type="ECO:0000256" key="3">
    <source>
        <dbReference type="ARBA" id="ARBA00022833"/>
    </source>
</evidence>
<proteinExistence type="inferred from homology"/>
<reference evidence="6" key="1">
    <citation type="submission" date="2023-09" db="EMBL/GenBank/DDBJ databases">
        <authorList>
            <person name="Li S."/>
            <person name="Li X."/>
            <person name="Zhang C."/>
            <person name="Zhao Z."/>
        </authorList>
    </citation>
    <scope>NUCLEOTIDE SEQUENCE [LARGE SCALE GENOMIC DNA]</scope>
    <source>
        <strain evidence="6">SQ345</strain>
    </source>
</reference>
<keyword evidence="6" id="KW-1185">Reference proteome</keyword>
<dbReference type="Pfam" id="PF04828">
    <property type="entry name" value="GFA"/>
    <property type="match status" value="1"/>
</dbReference>
<dbReference type="RefSeq" id="WP_348386196.1">
    <property type="nucleotide sequence ID" value="NZ_CP134146.1"/>
</dbReference>
<feature type="domain" description="CENP-V/GFA" evidence="4">
    <location>
        <begin position="4"/>
        <end position="116"/>
    </location>
</feature>
<organism evidence="5 6">
    <name type="scientific">Thalassotalea nanhaiensis</name>
    <dbReference type="NCBI Taxonomy" id="3065648"/>
    <lineage>
        <taxon>Bacteria</taxon>
        <taxon>Pseudomonadati</taxon>
        <taxon>Pseudomonadota</taxon>
        <taxon>Gammaproteobacteria</taxon>
        <taxon>Alteromonadales</taxon>
        <taxon>Colwelliaceae</taxon>
        <taxon>Thalassotalea</taxon>
    </lineage>
</organism>
<evidence type="ECO:0000256" key="1">
    <source>
        <dbReference type="ARBA" id="ARBA00005495"/>
    </source>
</evidence>
<evidence type="ECO:0000259" key="4">
    <source>
        <dbReference type="PROSITE" id="PS51891"/>
    </source>
</evidence>
<protein>
    <submittedName>
        <fullName evidence="5">GFA family protein</fullName>
    </submittedName>
</protein>
<dbReference type="InterPro" id="IPR052355">
    <property type="entry name" value="CENP-V-like"/>
</dbReference>
<gene>
    <name evidence="5" type="ORF">RI845_10880</name>
</gene>
<dbReference type="SUPFAM" id="SSF51316">
    <property type="entry name" value="Mss4-like"/>
    <property type="match status" value="1"/>
</dbReference>
<dbReference type="EMBL" id="CP134146">
    <property type="protein sequence ID" value="WNC67032.1"/>
    <property type="molecule type" value="Genomic_DNA"/>
</dbReference>